<feature type="domain" description="Myb-like" evidence="3">
    <location>
        <begin position="507"/>
        <end position="549"/>
    </location>
</feature>
<dbReference type="Pfam" id="PF13921">
    <property type="entry name" value="Myb_DNA-bind_6"/>
    <property type="match status" value="1"/>
</dbReference>
<dbReference type="Gramene" id="ONIVA06G13690.1">
    <property type="protein sequence ID" value="ONIVA06G13690.1"/>
    <property type="gene ID" value="ONIVA06G13690"/>
</dbReference>
<sequence length="722" mass="82425">MWKRALGLDFRGSKAAPLAPLSRRPSPSPAIRRSSAVSQRRRTARRHPAPSRGSSLPGWSPRARRTHSSSAPRAVTPTMGGEGAERRSKKKEKGKRQEEKAESGSRGDGEAVKLDLATDFPSNSMGKVAMDVEEAKEVHRRKKRKEKEKEKEKDHGKEKKNKVIADNIEEACAEAEQAEASGLKVEQHCSEHVQGDMSKCGSEEDKSIKKDNKLMKKKKKKKERKVEMAEEGQILAGSTDENAGLLHAEMGSGEKEQGKKSKKSKRKHEDGEPVADGSASDEIMTNRDKKRRRKEHSVELKEGDQVNISKKAVKIKGNKKRKNESDKFNPDLSTDALTGEDKVGGDGKNDKRKKKNDTSTRRNEVGRDDKNDKKKKKSKERNGGRKGEKEKAAQSKDKVRRVSFSDAVEVFSINDGEDEDNGKSAESEVVHGKRFTPEENATLMEAIMSYIEMKQLGENGLEMIRACSKHPELKGCWAEIGKSLPHRPLTAIYKRARILLYRSDERKWTPEEYEKIRRHVEKNGTSWISLAQELGKSEIHLKDTWRRIKPKNLKSVARFCISIKWKDSLQSQWTQDEYQNLFDLVNLDLRMKAHQEYDAGNRKLRDNIAWEAISDKLTTRNHKNCCLKWYYQLASPLVQKGIWADTDDYRLVEALQNVDAVCVEDIDWDNLLDHRSGEVCRQRWNEMVRYLGGHKEKPFIEQVEVLSKRYCPEMVDYREGEA</sequence>
<dbReference type="HOGENOM" id="CLU_019161_3_0_1"/>
<dbReference type="EnsemblPlants" id="ONIVA06G13690.1">
    <property type="protein sequence ID" value="ONIVA06G13690.1"/>
    <property type="gene ID" value="ONIVA06G13690"/>
</dbReference>
<feature type="domain" description="Myb-like" evidence="3">
    <location>
        <begin position="570"/>
        <end position="633"/>
    </location>
</feature>
<dbReference type="Proteomes" id="UP000006591">
    <property type="component" value="Chromosome 6"/>
</dbReference>
<dbReference type="PANTHER" id="PTHR47430:SF4">
    <property type="entry name" value="GB|AAC33480.1"/>
    <property type="match status" value="1"/>
</dbReference>
<dbReference type="AlphaFoldDB" id="A0A0E0HPF5"/>
<evidence type="ECO:0000259" key="3">
    <source>
        <dbReference type="PROSITE" id="PS50090"/>
    </source>
</evidence>
<feature type="compositionally biased region" description="Basic and acidic residues" evidence="2">
    <location>
        <begin position="356"/>
        <end position="372"/>
    </location>
</feature>
<reference evidence="5" key="1">
    <citation type="submission" date="2015-04" db="UniProtKB">
        <authorList>
            <consortium name="EnsemblPlants"/>
        </authorList>
    </citation>
    <scope>IDENTIFICATION</scope>
    <source>
        <strain evidence="5">SL10</strain>
    </source>
</reference>
<dbReference type="OMA" id="PKHFRKD"/>
<dbReference type="PROSITE" id="PS50090">
    <property type="entry name" value="MYB_LIKE"/>
    <property type="match status" value="3"/>
</dbReference>
<keyword evidence="6" id="KW-1185">Reference proteome</keyword>
<dbReference type="GO" id="GO:0003677">
    <property type="term" value="F:DNA binding"/>
    <property type="evidence" value="ECO:0007669"/>
    <property type="project" value="UniProtKB-KW"/>
</dbReference>
<dbReference type="InterPro" id="IPR001005">
    <property type="entry name" value="SANT/Myb"/>
</dbReference>
<evidence type="ECO:0000313" key="6">
    <source>
        <dbReference type="Proteomes" id="UP000006591"/>
    </source>
</evidence>
<dbReference type="STRING" id="4536.A0A0E0HPF5"/>
<dbReference type="InterPro" id="IPR017930">
    <property type="entry name" value="Myb_dom"/>
</dbReference>
<dbReference type="SUPFAM" id="SSF46689">
    <property type="entry name" value="Homeodomain-like"/>
    <property type="match status" value="2"/>
</dbReference>
<feature type="compositionally biased region" description="Basic and acidic residues" evidence="2">
    <location>
        <begin position="147"/>
        <end position="163"/>
    </location>
</feature>
<feature type="region of interest" description="Disordered" evidence="2">
    <location>
        <begin position="1"/>
        <end position="163"/>
    </location>
</feature>
<evidence type="ECO:0000259" key="4">
    <source>
        <dbReference type="PROSITE" id="PS51294"/>
    </source>
</evidence>
<feature type="compositionally biased region" description="Basic residues" evidence="2">
    <location>
        <begin position="311"/>
        <end position="322"/>
    </location>
</feature>
<dbReference type="PANTHER" id="PTHR47430">
    <property type="entry name" value="GB|AAC33480.1"/>
    <property type="match status" value="1"/>
</dbReference>
<feature type="compositionally biased region" description="Low complexity" evidence="2">
    <location>
        <begin position="15"/>
        <end position="36"/>
    </location>
</feature>
<dbReference type="PROSITE" id="PS51294">
    <property type="entry name" value="HTH_MYB"/>
    <property type="match status" value="1"/>
</dbReference>
<evidence type="ECO:0000256" key="2">
    <source>
        <dbReference type="SAM" id="MobiDB-lite"/>
    </source>
</evidence>
<accession>A0A0E0HPF5</accession>
<feature type="region of interest" description="Disordered" evidence="2">
    <location>
        <begin position="193"/>
        <end position="400"/>
    </location>
</feature>
<protein>
    <recommendedName>
        <fullName evidence="7">Myb-like domain-containing protein</fullName>
    </recommendedName>
</protein>
<feature type="compositionally biased region" description="Basic and acidic residues" evidence="2">
    <location>
        <begin position="339"/>
        <end position="349"/>
    </location>
</feature>
<evidence type="ECO:0000256" key="1">
    <source>
        <dbReference type="ARBA" id="ARBA00023125"/>
    </source>
</evidence>
<proteinExistence type="predicted"/>
<evidence type="ECO:0000313" key="5">
    <source>
        <dbReference type="EnsemblPlants" id="ONIVA06G13690.1"/>
    </source>
</evidence>
<organism evidence="5">
    <name type="scientific">Oryza nivara</name>
    <name type="common">Indian wild rice</name>
    <name type="synonym">Oryza sativa f. spontanea</name>
    <dbReference type="NCBI Taxonomy" id="4536"/>
    <lineage>
        <taxon>Eukaryota</taxon>
        <taxon>Viridiplantae</taxon>
        <taxon>Streptophyta</taxon>
        <taxon>Embryophyta</taxon>
        <taxon>Tracheophyta</taxon>
        <taxon>Spermatophyta</taxon>
        <taxon>Magnoliopsida</taxon>
        <taxon>Liliopsida</taxon>
        <taxon>Poales</taxon>
        <taxon>Poaceae</taxon>
        <taxon>BOP clade</taxon>
        <taxon>Oryzoideae</taxon>
        <taxon>Oryzeae</taxon>
        <taxon>Oryzinae</taxon>
        <taxon>Oryza</taxon>
    </lineage>
</organism>
<feature type="compositionally biased region" description="Basic and acidic residues" evidence="2">
    <location>
        <begin position="95"/>
        <end position="113"/>
    </location>
</feature>
<dbReference type="SMART" id="SM00717">
    <property type="entry name" value="SANT"/>
    <property type="match status" value="4"/>
</dbReference>
<dbReference type="eggNOG" id="KOG0051">
    <property type="taxonomic scope" value="Eukaryota"/>
</dbReference>
<evidence type="ECO:0008006" key="7">
    <source>
        <dbReference type="Google" id="ProtNLM"/>
    </source>
</evidence>
<reference evidence="5" key="2">
    <citation type="submission" date="2018-04" db="EMBL/GenBank/DDBJ databases">
        <title>OnivRS2 (Oryza nivara Reference Sequence Version 2).</title>
        <authorList>
            <person name="Zhang J."/>
            <person name="Kudrna D."/>
            <person name="Lee S."/>
            <person name="Talag J."/>
            <person name="Rajasekar S."/>
            <person name="Welchert J."/>
            <person name="Hsing Y.-I."/>
            <person name="Wing R.A."/>
        </authorList>
    </citation>
    <scope>NUCLEOTIDE SEQUENCE [LARGE SCALE GENOMIC DNA]</scope>
    <source>
        <strain evidence="5">SL10</strain>
    </source>
</reference>
<dbReference type="Gene3D" id="1.10.10.60">
    <property type="entry name" value="Homeodomain-like"/>
    <property type="match status" value="2"/>
</dbReference>
<feature type="compositionally biased region" description="Basic residues" evidence="2">
    <location>
        <begin position="39"/>
        <end position="49"/>
    </location>
</feature>
<dbReference type="InterPro" id="IPR009057">
    <property type="entry name" value="Homeodomain-like_sf"/>
</dbReference>
<feature type="compositionally biased region" description="Basic and acidic residues" evidence="2">
    <location>
        <begin position="380"/>
        <end position="397"/>
    </location>
</feature>
<feature type="compositionally biased region" description="Basic and acidic residues" evidence="2">
    <location>
        <begin position="201"/>
        <end position="214"/>
    </location>
</feature>
<name>A0A0E0HPF5_ORYNI</name>
<feature type="domain" description="HTH myb-type" evidence="4">
    <location>
        <begin position="506"/>
        <end position="553"/>
    </location>
</feature>
<feature type="domain" description="Myb-like" evidence="3">
    <location>
        <begin position="635"/>
        <end position="688"/>
    </location>
</feature>
<keyword evidence="1" id="KW-0238">DNA-binding</keyword>